<accession>A0A0A9E4T4</accession>
<reference evidence="1" key="1">
    <citation type="submission" date="2014-09" db="EMBL/GenBank/DDBJ databases">
        <authorList>
            <person name="Magalhaes I.L.F."/>
            <person name="Oliveira U."/>
            <person name="Santos F.R."/>
            <person name="Vidigal T.H.D.A."/>
            <person name="Brescovit A.D."/>
            <person name="Santos A.J."/>
        </authorList>
    </citation>
    <scope>NUCLEOTIDE SEQUENCE</scope>
    <source>
        <tissue evidence="1">Shoot tissue taken approximately 20 cm above the soil surface</tissue>
    </source>
</reference>
<sequence>MVHVPMFIESVSSSSIISETSCSENLHNITGQCPQRHISICTPVLHTHSNTATKMNNSCLAF</sequence>
<protein>
    <submittedName>
        <fullName evidence="1">Uncharacterized protein</fullName>
    </submittedName>
</protein>
<dbReference type="EMBL" id="GBRH01202829">
    <property type="protein sequence ID" value="JAD95066.1"/>
    <property type="molecule type" value="Transcribed_RNA"/>
</dbReference>
<dbReference type="AlphaFoldDB" id="A0A0A9E4T4"/>
<proteinExistence type="predicted"/>
<evidence type="ECO:0000313" key="1">
    <source>
        <dbReference type="EMBL" id="JAD95066.1"/>
    </source>
</evidence>
<organism evidence="1">
    <name type="scientific">Arundo donax</name>
    <name type="common">Giant reed</name>
    <name type="synonym">Donax arundinaceus</name>
    <dbReference type="NCBI Taxonomy" id="35708"/>
    <lineage>
        <taxon>Eukaryota</taxon>
        <taxon>Viridiplantae</taxon>
        <taxon>Streptophyta</taxon>
        <taxon>Embryophyta</taxon>
        <taxon>Tracheophyta</taxon>
        <taxon>Spermatophyta</taxon>
        <taxon>Magnoliopsida</taxon>
        <taxon>Liliopsida</taxon>
        <taxon>Poales</taxon>
        <taxon>Poaceae</taxon>
        <taxon>PACMAD clade</taxon>
        <taxon>Arundinoideae</taxon>
        <taxon>Arundineae</taxon>
        <taxon>Arundo</taxon>
    </lineage>
</organism>
<name>A0A0A9E4T4_ARUDO</name>
<reference evidence="1" key="2">
    <citation type="journal article" date="2015" name="Data Brief">
        <title>Shoot transcriptome of the giant reed, Arundo donax.</title>
        <authorList>
            <person name="Barrero R.A."/>
            <person name="Guerrero F.D."/>
            <person name="Moolhuijzen P."/>
            <person name="Goolsby J.A."/>
            <person name="Tidwell J."/>
            <person name="Bellgard S.E."/>
            <person name="Bellgard M.I."/>
        </authorList>
    </citation>
    <scope>NUCLEOTIDE SEQUENCE</scope>
    <source>
        <tissue evidence="1">Shoot tissue taken approximately 20 cm above the soil surface</tissue>
    </source>
</reference>